<sequence>MRRDNYQHQNKIVSMTEPTLHYVACDDAQGGHRMAYWQWGDARSAHVVVCVHGLTRQGRDFDLLAQAIVARAGGDVRVVCPDVAGRGRSDWLRDPSLYQVPVYAADMVALIAQLHREQPIDTLDYLGTSMGGLIGFVLAGHKELPLARSIRRFVANDVGPTIEPVALQRIGAYVGKNGSFESEQAAADAMWALSTTFGPHTPAQWLELSRHMVVPASQRTADGSAKVEASGGEDGRWLLHYDPAIGVALRAITPEAAAQGGAIMWSLYDAITARTLLTRGAESDLLSRETALAMTQRGPHATLVEFEGVGHAPTFVDPAQIAAVTNFLFDPSSD</sequence>
<dbReference type="AlphaFoldDB" id="A0A431TQP4"/>
<protein>
    <submittedName>
        <fullName evidence="2">Alpha/beta hydrolase</fullName>
    </submittedName>
</protein>
<dbReference type="GO" id="GO:0016020">
    <property type="term" value="C:membrane"/>
    <property type="evidence" value="ECO:0007669"/>
    <property type="project" value="TreeGrafter"/>
</dbReference>
<feature type="domain" description="AB hydrolase-1" evidence="1">
    <location>
        <begin position="48"/>
        <end position="323"/>
    </location>
</feature>
<dbReference type="Gene3D" id="3.40.50.1820">
    <property type="entry name" value="alpha/beta hydrolase"/>
    <property type="match status" value="1"/>
</dbReference>
<organism evidence="2 3">
    <name type="scientific">Variovorax gossypii</name>
    <dbReference type="NCBI Taxonomy" id="1679495"/>
    <lineage>
        <taxon>Bacteria</taxon>
        <taxon>Pseudomonadati</taxon>
        <taxon>Pseudomonadota</taxon>
        <taxon>Betaproteobacteria</taxon>
        <taxon>Burkholderiales</taxon>
        <taxon>Comamonadaceae</taxon>
        <taxon>Variovorax</taxon>
    </lineage>
</organism>
<evidence type="ECO:0000313" key="3">
    <source>
        <dbReference type="Proteomes" id="UP000267418"/>
    </source>
</evidence>
<dbReference type="Proteomes" id="UP000267418">
    <property type="component" value="Unassembled WGS sequence"/>
</dbReference>
<evidence type="ECO:0000259" key="1">
    <source>
        <dbReference type="Pfam" id="PF12697"/>
    </source>
</evidence>
<dbReference type="RefSeq" id="WP_126468468.1">
    <property type="nucleotide sequence ID" value="NZ_RXOE01000001.1"/>
</dbReference>
<dbReference type="OrthoDB" id="8543939at2"/>
<dbReference type="SUPFAM" id="SSF53474">
    <property type="entry name" value="alpha/beta-Hydrolases"/>
    <property type="match status" value="1"/>
</dbReference>
<comment type="caution">
    <text evidence="2">The sequence shown here is derived from an EMBL/GenBank/DDBJ whole genome shotgun (WGS) entry which is preliminary data.</text>
</comment>
<evidence type="ECO:0000313" key="2">
    <source>
        <dbReference type="EMBL" id="RTQ36402.1"/>
    </source>
</evidence>
<keyword evidence="3" id="KW-1185">Reference proteome</keyword>
<dbReference type="GO" id="GO:0046464">
    <property type="term" value="P:acylglycerol catabolic process"/>
    <property type="evidence" value="ECO:0007669"/>
    <property type="project" value="TreeGrafter"/>
</dbReference>
<keyword evidence="2" id="KW-0378">Hydrolase</keyword>
<accession>A0A431TQP4</accession>
<gene>
    <name evidence="2" type="ORF">EJP69_01210</name>
</gene>
<dbReference type="PANTHER" id="PTHR43798">
    <property type="entry name" value="MONOACYLGLYCEROL LIPASE"/>
    <property type="match status" value="1"/>
</dbReference>
<name>A0A431TQP4_9BURK</name>
<dbReference type="EMBL" id="RXOE01000001">
    <property type="protein sequence ID" value="RTQ36402.1"/>
    <property type="molecule type" value="Genomic_DNA"/>
</dbReference>
<dbReference type="InterPro" id="IPR000073">
    <property type="entry name" value="AB_hydrolase_1"/>
</dbReference>
<dbReference type="PANTHER" id="PTHR43798:SF5">
    <property type="entry name" value="MONOACYLGLYCEROL LIPASE ABHD6"/>
    <property type="match status" value="1"/>
</dbReference>
<dbReference type="InterPro" id="IPR029058">
    <property type="entry name" value="AB_hydrolase_fold"/>
</dbReference>
<dbReference type="GO" id="GO:0047372">
    <property type="term" value="F:monoacylglycerol lipase activity"/>
    <property type="evidence" value="ECO:0007669"/>
    <property type="project" value="TreeGrafter"/>
</dbReference>
<dbReference type="Pfam" id="PF12697">
    <property type="entry name" value="Abhydrolase_6"/>
    <property type="match status" value="1"/>
</dbReference>
<dbReference type="InterPro" id="IPR050266">
    <property type="entry name" value="AB_hydrolase_sf"/>
</dbReference>
<proteinExistence type="predicted"/>
<reference evidence="2 3" key="1">
    <citation type="submission" date="2018-12" db="EMBL/GenBank/DDBJ databases">
        <title>The genome of Variovorax gossypii DSM 100435.</title>
        <authorList>
            <person name="Gao J."/>
            <person name="Sun J."/>
        </authorList>
    </citation>
    <scope>NUCLEOTIDE SEQUENCE [LARGE SCALE GENOMIC DNA]</scope>
    <source>
        <strain evidence="2 3">DSM 100435</strain>
    </source>
</reference>